<sequence>MPPKLRDVAERAGVSVKTVSNVVNGYVHVKDATRDRVQRAIDELGYRPNLTARSLRSGRSGVLALAVPELDVPYFAELARLVVETAADRGYTVVIDQTGGGREQEMVVLKGIRSHFVDGVLFSPLALSAADLRARTDRAPLVLLGERAPRGPDDHVGIDNVRAARDATEHLVAIGCRRIAAIGAQTGGPGATARQRLSGYRASLTEAGLPYDPDLVVPARSFHRADGFAAMAALLALPDPPDGVFCFNDPLALGALRCLATRGIRVPQDVAVVGFDDAEDGRYSTPSLSTIAPDKPTIATTAVDFLLARIDGTAPTGPRRTTAPHTLVPRESTDR</sequence>
<dbReference type="InterPro" id="IPR010982">
    <property type="entry name" value="Lambda_DNA-bd_dom_sf"/>
</dbReference>
<evidence type="ECO:0000256" key="3">
    <source>
        <dbReference type="ARBA" id="ARBA00023163"/>
    </source>
</evidence>
<gene>
    <name evidence="6" type="ORF">Aru02nite_52880</name>
</gene>
<dbReference type="CDD" id="cd01392">
    <property type="entry name" value="HTH_LacI"/>
    <property type="match status" value="1"/>
</dbReference>
<dbReference type="AlphaFoldDB" id="A0A8J3NG24"/>
<dbReference type="SUPFAM" id="SSF47413">
    <property type="entry name" value="lambda repressor-like DNA-binding domains"/>
    <property type="match status" value="1"/>
</dbReference>
<dbReference type="Gene3D" id="1.10.260.40">
    <property type="entry name" value="lambda repressor-like DNA-binding domains"/>
    <property type="match status" value="1"/>
</dbReference>
<feature type="compositionally biased region" description="Low complexity" evidence="4">
    <location>
        <begin position="313"/>
        <end position="324"/>
    </location>
</feature>
<dbReference type="PROSITE" id="PS00356">
    <property type="entry name" value="HTH_LACI_1"/>
    <property type="match status" value="1"/>
</dbReference>
<dbReference type="Proteomes" id="UP000612808">
    <property type="component" value="Unassembled WGS sequence"/>
</dbReference>
<dbReference type="Pfam" id="PF13377">
    <property type="entry name" value="Peripla_BP_3"/>
    <property type="match status" value="1"/>
</dbReference>
<dbReference type="PROSITE" id="PS50932">
    <property type="entry name" value="HTH_LACI_2"/>
    <property type="match status" value="1"/>
</dbReference>
<feature type="region of interest" description="Disordered" evidence="4">
    <location>
        <begin position="313"/>
        <end position="335"/>
    </location>
</feature>
<keyword evidence="3" id="KW-0804">Transcription</keyword>
<name>A0A8J3NG24_9ACTN</name>
<dbReference type="PANTHER" id="PTHR30146:SF153">
    <property type="entry name" value="LACTOSE OPERON REPRESSOR"/>
    <property type="match status" value="1"/>
</dbReference>
<feature type="domain" description="HTH lacI-type" evidence="5">
    <location>
        <begin position="3"/>
        <end position="57"/>
    </location>
</feature>
<evidence type="ECO:0000259" key="5">
    <source>
        <dbReference type="PROSITE" id="PS50932"/>
    </source>
</evidence>
<dbReference type="Pfam" id="PF00356">
    <property type="entry name" value="LacI"/>
    <property type="match status" value="1"/>
</dbReference>
<evidence type="ECO:0000256" key="1">
    <source>
        <dbReference type="ARBA" id="ARBA00023015"/>
    </source>
</evidence>
<dbReference type="CDD" id="cd06267">
    <property type="entry name" value="PBP1_LacI_sugar_binding-like"/>
    <property type="match status" value="1"/>
</dbReference>
<dbReference type="GO" id="GO:0000976">
    <property type="term" value="F:transcription cis-regulatory region binding"/>
    <property type="evidence" value="ECO:0007669"/>
    <property type="project" value="TreeGrafter"/>
</dbReference>
<dbReference type="InterPro" id="IPR000843">
    <property type="entry name" value="HTH_LacI"/>
</dbReference>
<keyword evidence="7" id="KW-1185">Reference proteome</keyword>
<dbReference type="PANTHER" id="PTHR30146">
    <property type="entry name" value="LACI-RELATED TRANSCRIPTIONAL REPRESSOR"/>
    <property type="match status" value="1"/>
</dbReference>
<evidence type="ECO:0000256" key="4">
    <source>
        <dbReference type="SAM" id="MobiDB-lite"/>
    </source>
</evidence>
<evidence type="ECO:0000256" key="2">
    <source>
        <dbReference type="ARBA" id="ARBA00023125"/>
    </source>
</evidence>
<dbReference type="EMBL" id="BOMB01000031">
    <property type="protein sequence ID" value="GID14399.1"/>
    <property type="molecule type" value="Genomic_DNA"/>
</dbReference>
<keyword evidence="2" id="KW-0238">DNA-binding</keyword>
<proteinExistence type="predicted"/>
<accession>A0A8J3NG24</accession>
<protein>
    <submittedName>
        <fullName evidence="6">LacI family transcriptional regulator</fullName>
    </submittedName>
</protein>
<dbReference type="SUPFAM" id="SSF53822">
    <property type="entry name" value="Periplasmic binding protein-like I"/>
    <property type="match status" value="1"/>
</dbReference>
<reference evidence="6" key="1">
    <citation type="submission" date="2021-01" db="EMBL/GenBank/DDBJ databases">
        <title>Whole genome shotgun sequence of Actinocatenispora rupis NBRC 107355.</title>
        <authorList>
            <person name="Komaki H."/>
            <person name="Tamura T."/>
        </authorList>
    </citation>
    <scope>NUCLEOTIDE SEQUENCE</scope>
    <source>
        <strain evidence="6">NBRC 107355</strain>
    </source>
</reference>
<dbReference type="SMART" id="SM00354">
    <property type="entry name" value="HTH_LACI"/>
    <property type="match status" value="1"/>
</dbReference>
<dbReference type="InterPro" id="IPR028082">
    <property type="entry name" value="Peripla_BP_I"/>
</dbReference>
<evidence type="ECO:0000313" key="6">
    <source>
        <dbReference type="EMBL" id="GID14399.1"/>
    </source>
</evidence>
<evidence type="ECO:0000313" key="7">
    <source>
        <dbReference type="Proteomes" id="UP000612808"/>
    </source>
</evidence>
<comment type="caution">
    <text evidence="6">The sequence shown here is derived from an EMBL/GenBank/DDBJ whole genome shotgun (WGS) entry which is preliminary data.</text>
</comment>
<dbReference type="InterPro" id="IPR046335">
    <property type="entry name" value="LacI/GalR-like_sensor"/>
</dbReference>
<dbReference type="Gene3D" id="3.40.50.2300">
    <property type="match status" value="2"/>
</dbReference>
<dbReference type="RefSeq" id="WP_203662222.1">
    <property type="nucleotide sequence ID" value="NZ_BAAAZM010000030.1"/>
</dbReference>
<dbReference type="GO" id="GO:0003700">
    <property type="term" value="F:DNA-binding transcription factor activity"/>
    <property type="evidence" value="ECO:0007669"/>
    <property type="project" value="TreeGrafter"/>
</dbReference>
<keyword evidence="1" id="KW-0805">Transcription regulation</keyword>
<organism evidence="6 7">
    <name type="scientific">Actinocatenispora rupis</name>
    <dbReference type="NCBI Taxonomy" id="519421"/>
    <lineage>
        <taxon>Bacteria</taxon>
        <taxon>Bacillati</taxon>
        <taxon>Actinomycetota</taxon>
        <taxon>Actinomycetes</taxon>
        <taxon>Micromonosporales</taxon>
        <taxon>Micromonosporaceae</taxon>
        <taxon>Actinocatenispora</taxon>
    </lineage>
</organism>